<gene>
    <name evidence="1" type="ORF">AYP45_09325</name>
</gene>
<evidence type="ECO:0000313" key="1">
    <source>
        <dbReference type="EMBL" id="OOP56413.1"/>
    </source>
</evidence>
<protein>
    <submittedName>
        <fullName evidence="1">Uncharacterized protein</fullName>
    </submittedName>
</protein>
<dbReference type="EMBL" id="AYTS01000084">
    <property type="protein sequence ID" value="OOP56413.1"/>
    <property type="molecule type" value="Genomic_DNA"/>
</dbReference>
<organism evidence="1 2">
    <name type="scientific">Candidatus Brocadia carolinensis</name>
    <dbReference type="NCBI Taxonomy" id="1004156"/>
    <lineage>
        <taxon>Bacteria</taxon>
        <taxon>Pseudomonadati</taxon>
        <taxon>Planctomycetota</taxon>
        <taxon>Candidatus Brocadiia</taxon>
        <taxon>Candidatus Brocadiales</taxon>
        <taxon>Candidatus Brocadiaceae</taxon>
        <taxon>Candidatus Brocadia</taxon>
    </lineage>
</organism>
<evidence type="ECO:0000313" key="2">
    <source>
        <dbReference type="Proteomes" id="UP000189681"/>
    </source>
</evidence>
<dbReference type="STRING" id="1004156.AYP45_09325"/>
<comment type="caution">
    <text evidence="1">The sequence shown here is derived from an EMBL/GenBank/DDBJ whole genome shotgun (WGS) entry which is preliminary data.</text>
</comment>
<dbReference type="AlphaFoldDB" id="A0A1V4ATE8"/>
<name>A0A1V4ATE8_9BACT</name>
<dbReference type="Proteomes" id="UP000189681">
    <property type="component" value="Unassembled WGS sequence"/>
</dbReference>
<proteinExistence type="predicted"/>
<reference evidence="1 2" key="1">
    <citation type="journal article" date="2017" name="Water Res.">
        <title>Discovery and metagenomic analysis of an anammox bacterial enrichment related to Candidatus "Brocadia caroliniensis" in a full-scale glycerol-fed nitritation-denitritation separate centrate treatment process.</title>
        <authorList>
            <person name="Park H."/>
            <person name="Brotto A.C."/>
            <person name="van Loosdrecht M.C."/>
            <person name="Chandran K."/>
        </authorList>
    </citation>
    <scope>NUCLEOTIDE SEQUENCE [LARGE SCALE GENOMIC DNA]</scope>
    <source>
        <strain evidence="1">26THWARD</strain>
    </source>
</reference>
<accession>A0A1V4ATE8</accession>
<sequence>MKTFYVCPHCGNNKEFRIFTSNFQVIKQSPLLGIRTTETGVLPSLRQNDNYIECSLCSQRFEYEDAAAIGKKYLQETQRLRMSEPVSHS</sequence>